<feature type="domain" description="TonB-dependent receptor plug" evidence="4">
    <location>
        <begin position="75"/>
        <end position="182"/>
    </location>
</feature>
<name>A0A4Y1X4U7_9BACT</name>
<dbReference type="FunFam" id="2.170.130.10:FF:000003">
    <property type="entry name" value="SusC/RagA family TonB-linked outer membrane protein"/>
    <property type="match status" value="1"/>
</dbReference>
<evidence type="ECO:0000313" key="5">
    <source>
        <dbReference type="EMBL" id="BBL07509.1"/>
    </source>
</evidence>
<keyword evidence="1" id="KW-0812">Transmembrane</keyword>
<evidence type="ECO:0000313" key="6">
    <source>
        <dbReference type="Proteomes" id="UP000319374"/>
    </source>
</evidence>
<reference evidence="6" key="1">
    <citation type="submission" date="2019-06" db="EMBL/GenBank/DDBJ databases">
        <title>Alistipes onderdonkii subsp. vulgaris subsp. nov., Alistipes dispar sp. nov. and Alistipes communis sp. nov., isolated from human faeces, and creation of Alistipes onderdonkii subsp. onderdonkii subsp. nov.</title>
        <authorList>
            <person name="Sakamoto M."/>
            <person name="Ikeyama N."/>
            <person name="Ogata Y."/>
            <person name="Suda W."/>
            <person name="Iino T."/>
            <person name="Hattori M."/>
            <person name="Ohkuma M."/>
        </authorList>
    </citation>
    <scope>NUCLEOTIDE SEQUENCE [LARGE SCALE GENOMIC DNA]</scope>
    <source>
        <strain evidence="6">5CPEGH6</strain>
    </source>
</reference>
<keyword evidence="2" id="KW-0798">TonB box</keyword>
<dbReference type="InterPro" id="IPR012910">
    <property type="entry name" value="Plug_dom"/>
</dbReference>
<dbReference type="InterPro" id="IPR008969">
    <property type="entry name" value="CarboxyPept-like_regulatory"/>
</dbReference>
<dbReference type="GO" id="GO:0009279">
    <property type="term" value="C:cell outer membrane"/>
    <property type="evidence" value="ECO:0007669"/>
    <property type="project" value="UniProtKB-SubCell"/>
</dbReference>
<comment type="similarity">
    <text evidence="1 2">Belongs to the TonB-dependent receptor family.</text>
</comment>
<dbReference type="Proteomes" id="UP000319374">
    <property type="component" value="Chromosome"/>
</dbReference>
<protein>
    <submittedName>
        <fullName evidence="5">SusC/RagA family TonB-linked outer membrane protein</fullName>
    </submittedName>
</protein>
<dbReference type="AlphaFoldDB" id="A0A4Y1X4U7"/>
<dbReference type="InterPro" id="IPR000531">
    <property type="entry name" value="Beta-barrel_TonB"/>
</dbReference>
<dbReference type="InterPro" id="IPR023996">
    <property type="entry name" value="TonB-dep_OMP_SusC/RagA"/>
</dbReference>
<dbReference type="SUPFAM" id="SSF49464">
    <property type="entry name" value="Carboxypeptidase regulatory domain-like"/>
    <property type="match status" value="1"/>
</dbReference>
<dbReference type="Pfam" id="PF07715">
    <property type="entry name" value="Plug"/>
    <property type="match status" value="1"/>
</dbReference>
<evidence type="ECO:0000256" key="2">
    <source>
        <dbReference type="RuleBase" id="RU003357"/>
    </source>
</evidence>
<keyword evidence="1" id="KW-0813">Transport</keyword>
<dbReference type="InterPro" id="IPR039426">
    <property type="entry name" value="TonB-dep_rcpt-like"/>
</dbReference>
<dbReference type="Gene3D" id="2.170.130.10">
    <property type="entry name" value="TonB-dependent receptor, plug domain"/>
    <property type="match status" value="1"/>
</dbReference>
<dbReference type="NCBIfam" id="TIGR04057">
    <property type="entry name" value="SusC_RagA_signa"/>
    <property type="match status" value="1"/>
</dbReference>
<evidence type="ECO:0000259" key="4">
    <source>
        <dbReference type="Pfam" id="PF07715"/>
    </source>
</evidence>
<dbReference type="PROSITE" id="PS52016">
    <property type="entry name" value="TONB_DEPENDENT_REC_3"/>
    <property type="match status" value="1"/>
</dbReference>
<dbReference type="EMBL" id="AP019736">
    <property type="protein sequence ID" value="BBL07509.1"/>
    <property type="molecule type" value="Genomic_DNA"/>
</dbReference>
<gene>
    <name evidence="5" type="ORF">A5CPEGH6_21470</name>
</gene>
<keyword evidence="1" id="KW-0998">Cell outer membrane</keyword>
<evidence type="ECO:0000259" key="3">
    <source>
        <dbReference type="Pfam" id="PF00593"/>
    </source>
</evidence>
<evidence type="ECO:0000256" key="1">
    <source>
        <dbReference type="PROSITE-ProRule" id="PRU01360"/>
    </source>
</evidence>
<dbReference type="NCBIfam" id="TIGR04056">
    <property type="entry name" value="OMP_RagA_SusC"/>
    <property type="match status" value="1"/>
</dbReference>
<keyword evidence="6" id="KW-1185">Reference proteome</keyword>
<dbReference type="InterPro" id="IPR023997">
    <property type="entry name" value="TonB-dep_OMP_SusC/RagA_CS"/>
</dbReference>
<sequence>MISGPSSGVTTLADGKYSIQVAPGTKLTFQYIGYKPVEYLVPQGKTSVTYNLEMQSDAQTLDDVVVIAYGVRKKGSITGSVSTVKAEKFADTPTAAFDQALQGQAPGLSVISNSGEPSKAAVFQIRGTNSINSGTSPLFILDGVPIESSDFNAINPGDIESITVLKDASSTSIYGARAANGVVVITTKRGHSMDQAQVAFRAQYGFSQLARAKWNMMNTAERIRFEKEVGLDAGQDYDVLSRTDVNWLDAVFNDSAPLQSYEVSVNRATENLNYYVSGGFYDAEGIAQSSSFRRYTLRANTDAKVAKWLKMGTNTMLTYEEAEQADEGEPALSSPIFACRLMLPYWNPYREDGSIASQGDGSWTGTGVNPLEYMANNPVKNKKYKLISTIYGEVTPVENLTIRAQLGVDFSHSTGFGQSYPSYIINNGDGSAGRSSTDILNLTETTTINYRLNINGDHDFNFMVGQEGVDYTSEGFQVWTAGQTNDHLTNVSSGTRASSWNDVTTSYAYLSFFGRAEYNYRNRYYADFSVRADASSRFGRNNRWAGFWSLGLMWNARQERFLQNVDWLTNAQVAFSTGTSGNSSIPNFDHLALVSGGPNYDGSAGTYPSQSGNESLTWEKTWSTNLALRLGFFDRANLEVEFYNKKTTDMLMLVPESYGVTGEGQYWDNIGAMVNRGVEINVNGDVFRTKNFVWNLNANVSYNRNKLTELYGGVTEYVNSTTGLKYQVGHEVGEYFFNRFAGVNPANGDALWYTKDGEITTEYREEDKVMTGKSYNTPWMGGFGTTLSWKGISLSAQFSWMADRWVFNNDRYFEENNGNYSGYNQSKRLLYDRWKQPGDVTDIPRYGVVAQQDDRFLENSSFIRLKNLTISYSFPKELLRKTRFLSAVRIYLQGQNLLTFTDFTGLDPEYAGNVYIGQYPATRQYTMGIDITF</sequence>
<organism evidence="5 6">
    <name type="scientific">Alistipes dispar</name>
    <dbReference type="NCBI Taxonomy" id="2585119"/>
    <lineage>
        <taxon>Bacteria</taxon>
        <taxon>Pseudomonadati</taxon>
        <taxon>Bacteroidota</taxon>
        <taxon>Bacteroidia</taxon>
        <taxon>Bacteroidales</taxon>
        <taxon>Rikenellaceae</taxon>
        <taxon>Alistipes</taxon>
    </lineage>
</organism>
<keyword evidence="1 2" id="KW-0472">Membrane</keyword>
<dbReference type="KEGG" id="ada:A5CPEGH6_21470"/>
<dbReference type="Pfam" id="PF00593">
    <property type="entry name" value="TonB_dep_Rec_b-barrel"/>
    <property type="match status" value="1"/>
</dbReference>
<feature type="domain" description="TonB-dependent receptor-like beta-barrel" evidence="3">
    <location>
        <begin position="390"/>
        <end position="897"/>
    </location>
</feature>
<proteinExistence type="inferred from homology"/>
<comment type="subcellular location">
    <subcellularLocation>
        <location evidence="1">Cell outer membrane</location>
        <topology evidence="1">Multi-pass membrane protein</topology>
    </subcellularLocation>
</comment>
<dbReference type="InterPro" id="IPR037066">
    <property type="entry name" value="Plug_dom_sf"/>
</dbReference>
<keyword evidence="1" id="KW-1134">Transmembrane beta strand</keyword>
<accession>A0A4Y1X4U7</accession>
<dbReference type="SUPFAM" id="SSF56935">
    <property type="entry name" value="Porins"/>
    <property type="match status" value="1"/>
</dbReference>